<dbReference type="InterPro" id="IPR003702">
    <property type="entry name" value="ActCoA_hydro_N"/>
</dbReference>
<dbReference type="GO" id="GO:0003986">
    <property type="term" value="F:acetyl-CoA hydrolase activity"/>
    <property type="evidence" value="ECO:0007669"/>
    <property type="project" value="TreeGrafter"/>
</dbReference>
<dbReference type="InterPro" id="IPR017821">
    <property type="entry name" value="Succinate_CoA_transferase"/>
</dbReference>
<evidence type="ECO:0000256" key="3">
    <source>
        <dbReference type="PIRSR" id="PIRSR617821-2"/>
    </source>
</evidence>
<keyword evidence="7" id="KW-1185">Reference proteome</keyword>
<dbReference type="EMBL" id="LSDT01000025">
    <property type="protein sequence ID" value="KXB91927.1"/>
    <property type="molecule type" value="Genomic_DNA"/>
</dbReference>
<dbReference type="InterPro" id="IPR037171">
    <property type="entry name" value="NagB/RpiA_transferase-like"/>
</dbReference>
<reference evidence="7" key="1">
    <citation type="submission" date="2016-01" db="EMBL/GenBank/DDBJ databases">
        <authorList>
            <person name="Mitreva M."/>
            <person name="Pepin K.H."/>
            <person name="Mihindukulasuriya K.A."/>
            <person name="Fulton R."/>
            <person name="Fronick C."/>
            <person name="O'Laughlin M."/>
            <person name="Miner T."/>
            <person name="Herter B."/>
            <person name="Rosa B.A."/>
            <person name="Cordes M."/>
            <person name="Tomlinson C."/>
            <person name="Wollam A."/>
            <person name="Palsikar V.B."/>
            <person name="Mardis E.R."/>
            <person name="Wilson R.K."/>
        </authorList>
    </citation>
    <scope>NUCLEOTIDE SEQUENCE [LARGE SCALE GENOMIC DNA]</scope>
    <source>
        <strain evidence="7">KA00182</strain>
    </source>
</reference>
<feature type="domain" description="Acetyl-CoA hydrolase/transferase N-terminal" evidence="4">
    <location>
        <begin position="15"/>
        <end position="217"/>
    </location>
</feature>
<dbReference type="NCBIfam" id="TIGR03458">
    <property type="entry name" value="YgfH_subfam"/>
    <property type="match status" value="1"/>
</dbReference>
<gene>
    <name evidence="6" type="ORF">HMPREF3182_00666</name>
</gene>
<dbReference type="PANTHER" id="PTHR43609">
    <property type="entry name" value="ACETYL-COA HYDROLASE"/>
    <property type="match status" value="1"/>
</dbReference>
<dbReference type="Gene3D" id="3.40.1080.20">
    <property type="entry name" value="Acetyl-CoA hydrolase/transferase C-terminal domain"/>
    <property type="match status" value="1"/>
</dbReference>
<feature type="binding site" evidence="3">
    <location>
        <begin position="264"/>
        <end position="268"/>
    </location>
    <ligand>
        <name>CoA</name>
        <dbReference type="ChEBI" id="CHEBI:57287"/>
    </ligand>
</feature>
<dbReference type="Gene3D" id="3.30.750.70">
    <property type="entry name" value="4-hydroxybutyrate coenzyme like domains"/>
    <property type="match status" value="1"/>
</dbReference>
<protein>
    <submittedName>
        <fullName evidence="6">Succinate CoA transferase</fullName>
    </submittedName>
</protein>
<evidence type="ECO:0000256" key="1">
    <source>
        <dbReference type="ARBA" id="ARBA00009632"/>
    </source>
</evidence>
<proteinExistence type="inferred from homology"/>
<dbReference type="Gene3D" id="3.40.1080.10">
    <property type="entry name" value="Glutaconate Coenzyme A-transferase"/>
    <property type="match status" value="1"/>
</dbReference>
<evidence type="ECO:0000313" key="7">
    <source>
        <dbReference type="Proteomes" id="UP000070160"/>
    </source>
</evidence>
<dbReference type="InterPro" id="IPR038460">
    <property type="entry name" value="AcetylCoA_hyd_C_sf"/>
</dbReference>
<dbReference type="Pfam" id="PF02550">
    <property type="entry name" value="AcetylCoA_hydro"/>
    <property type="match status" value="1"/>
</dbReference>
<evidence type="ECO:0000259" key="5">
    <source>
        <dbReference type="Pfam" id="PF13336"/>
    </source>
</evidence>
<comment type="caution">
    <text evidence="6">The sequence shown here is derived from an EMBL/GenBank/DDBJ whole genome shotgun (WGS) entry which is preliminary data.</text>
</comment>
<dbReference type="GO" id="GO:0006084">
    <property type="term" value="P:acetyl-CoA metabolic process"/>
    <property type="evidence" value="ECO:0007669"/>
    <property type="project" value="InterPro"/>
</dbReference>
<evidence type="ECO:0000256" key="2">
    <source>
        <dbReference type="PIRSR" id="PIRSR617821-1"/>
    </source>
</evidence>
<organism evidence="6 7">
    <name type="scientific">Megasphaera hutchinsoni</name>
    <dbReference type="NCBI Taxonomy" id="1588748"/>
    <lineage>
        <taxon>Bacteria</taxon>
        <taxon>Bacillati</taxon>
        <taxon>Bacillota</taxon>
        <taxon>Negativicutes</taxon>
        <taxon>Veillonellales</taxon>
        <taxon>Veillonellaceae</taxon>
        <taxon>Megasphaera</taxon>
    </lineage>
</organism>
<comment type="similarity">
    <text evidence="1">Belongs to the acetyl-CoA hydrolase/transferase family.</text>
</comment>
<sequence>MNIQDRIDNVCLRELIRTPEEAAALIKPGMTIGTSGFTSAGYPKAVPLALAERIKKEKFKINLWTGASVGPELDGALSAVNGIAQRLPYQTNSTLRNQINSGDVEYGDLHLSHMSQMVRSGFLHKVDVAIVEVCAITEEGYLIPTTSVGNTTAFVECADVVIVEVNMTQPKALRGFHDIYDVRPVPHREVIPIVHSDDRIGVPYIVCDPQKIKAIVPCDIPDKPATLAAPDEDFQAMSSYLIQFLHQEVQAGRLPDNLLPLQSGVGSVANAVIQGLCQADFEHLTVYTEVIQEGIFDLFDTGKLDFASGTSMTLSAKGLQRFYDNLDMYRKKILLRPLEISNSPGVIRRLGVIAMNTALEFDIYGNVNSTHVLGSKIMNGIGGSGDFARNAYLTFFFTKSIAKNGDISSVVPMCSHIDHTEHDVDVFITEQGIADVRGLCPKERALRIIENCAHPEYRPMLLDYFQRAMGVTQHANTPHILSEALSWHQRFAETKTMRM</sequence>
<dbReference type="Pfam" id="PF13336">
    <property type="entry name" value="AcetylCoA_hyd_C"/>
    <property type="match status" value="1"/>
</dbReference>
<dbReference type="GO" id="GO:0008775">
    <property type="term" value="F:acetate CoA-transferase activity"/>
    <property type="evidence" value="ECO:0007669"/>
    <property type="project" value="InterPro"/>
</dbReference>
<name>A0A134CIH3_9FIRM</name>
<dbReference type="PATRIC" id="fig|1588748.3.peg.630"/>
<keyword evidence="6" id="KW-0808">Transferase</keyword>
<feature type="binding site" evidence="3">
    <location>
        <position position="403"/>
    </location>
    <ligand>
        <name>CoA</name>
        <dbReference type="ChEBI" id="CHEBI:57287"/>
    </ligand>
</feature>
<feature type="binding site" evidence="3">
    <location>
        <position position="379"/>
    </location>
    <ligand>
        <name>CoA</name>
        <dbReference type="ChEBI" id="CHEBI:57287"/>
    </ligand>
</feature>
<dbReference type="FunFam" id="3.40.1080.20:FF:000001">
    <property type="entry name" value="Acetyl-CoA hydrolase Ach1"/>
    <property type="match status" value="1"/>
</dbReference>
<evidence type="ECO:0000259" key="4">
    <source>
        <dbReference type="Pfam" id="PF02550"/>
    </source>
</evidence>
<dbReference type="STRING" id="1588748.HMPREF3182_00666"/>
<dbReference type="FunFam" id="3.30.750.70:FF:000002">
    <property type="entry name" value="Acetyl-CoA hydrolase Ach1"/>
    <property type="match status" value="1"/>
</dbReference>
<dbReference type="InterPro" id="IPR026888">
    <property type="entry name" value="AcetylCoA_hyd_C"/>
</dbReference>
<feature type="binding site" evidence="3">
    <location>
        <position position="383"/>
    </location>
    <ligand>
        <name>CoA</name>
        <dbReference type="ChEBI" id="CHEBI:57287"/>
    </ligand>
</feature>
<feature type="domain" description="Acetyl-CoA hydrolase/transferase C-terminal" evidence="5">
    <location>
        <begin position="318"/>
        <end position="464"/>
    </location>
</feature>
<dbReference type="InterPro" id="IPR046433">
    <property type="entry name" value="ActCoA_hydro"/>
</dbReference>
<dbReference type="GO" id="GO:0006083">
    <property type="term" value="P:acetate metabolic process"/>
    <property type="evidence" value="ECO:0007669"/>
    <property type="project" value="InterPro"/>
</dbReference>
<feature type="active site" description="5-glutamyl coenzyme A thioester intermediate" evidence="2">
    <location>
        <position position="289"/>
    </location>
</feature>
<dbReference type="RefSeq" id="WP_062485391.1">
    <property type="nucleotide sequence ID" value="NZ_KQ960940.1"/>
</dbReference>
<evidence type="ECO:0000313" key="6">
    <source>
        <dbReference type="EMBL" id="KXB91927.1"/>
    </source>
</evidence>
<accession>A0A134CIH3</accession>
<dbReference type="PANTHER" id="PTHR43609:SF1">
    <property type="entry name" value="ACETYL-COA HYDROLASE"/>
    <property type="match status" value="1"/>
</dbReference>
<dbReference type="AlphaFoldDB" id="A0A134CIH3"/>
<dbReference type="Proteomes" id="UP000070160">
    <property type="component" value="Unassembled WGS sequence"/>
</dbReference>
<dbReference type="SUPFAM" id="SSF100950">
    <property type="entry name" value="NagB/RpiA/CoA transferase-like"/>
    <property type="match status" value="2"/>
</dbReference>